<proteinExistence type="predicted"/>
<keyword evidence="1" id="KW-0732">Signal</keyword>
<feature type="chain" id="PRO_5021266506" evidence="1">
    <location>
        <begin position="21"/>
        <end position="70"/>
    </location>
</feature>
<dbReference type="AlphaFoldDB" id="A0A508TMM1"/>
<evidence type="ECO:0000313" key="2">
    <source>
        <dbReference type="EMBL" id="VIO75645.1"/>
    </source>
</evidence>
<evidence type="ECO:0000313" key="3">
    <source>
        <dbReference type="Proteomes" id="UP000328092"/>
    </source>
</evidence>
<reference evidence="2" key="1">
    <citation type="submission" date="2019-02" db="EMBL/GenBank/DDBJ databases">
        <authorList>
            <person name="Pothier F.J."/>
        </authorList>
    </citation>
    <scope>NUCLEOTIDE SEQUENCE</scope>
    <source>
        <strain evidence="2">CI-1B</strain>
    </source>
</reference>
<keyword evidence="3" id="KW-1185">Reference proteome</keyword>
<protein>
    <submittedName>
        <fullName evidence="2">Uncharacterized protein</fullName>
    </submittedName>
</protein>
<evidence type="ECO:0000256" key="1">
    <source>
        <dbReference type="SAM" id="SignalP"/>
    </source>
</evidence>
<organism evidence="2 3">
    <name type="scientific">Bradyrhizobium ivorense</name>
    <dbReference type="NCBI Taxonomy" id="2511166"/>
    <lineage>
        <taxon>Bacteria</taxon>
        <taxon>Pseudomonadati</taxon>
        <taxon>Pseudomonadota</taxon>
        <taxon>Alphaproteobacteria</taxon>
        <taxon>Hyphomicrobiales</taxon>
        <taxon>Nitrobacteraceae</taxon>
        <taxon>Bradyrhizobium</taxon>
    </lineage>
</organism>
<gene>
    <name evidence="2" type="ORF">CI1B_60240</name>
</gene>
<comment type="caution">
    <text evidence="2">The sequence shown here is derived from an EMBL/GenBank/DDBJ whole genome shotgun (WGS) entry which is preliminary data.</text>
</comment>
<dbReference type="OrthoDB" id="8242615at2"/>
<dbReference type="Proteomes" id="UP000328092">
    <property type="component" value="Unassembled WGS sequence"/>
</dbReference>
<dbReference type="EMBL" id="CAADFC020000024">
    <property type="protein sequence ID" value="VIO75645.1"/>
    <property type="molecule type" value="Genomic_DNA"/>
</dbReference>
<accession>A0A508TMM1</accession>
<dbReference type="RefSeq" id="WP_139862836.1">
    <property type="nucleotide sequence ID" value="NZ_CAADFC020000024.1"/>
</dbReference>
<feature type="signal peptide" evidence="1">
    <location>
        <begin position="1"/>
        <end position="20"/>
    </location>
</feature>
<sequence length="70" mass="7585">MRVALALGVVAMLWSAAADAATVHHRRVRHHAIVRPSEPVAAPAWYGFPGYKPIPPEENRNLDPSNFGSG</sequence>
<name>A0A508TMM1_9BRAD</name>